<dbReference type="EMBL" id="RCZM01000001">
    <property type="protein sequence ID" value="TPG19641.1"/>
    <property type="molecule type" value="Genomic_DNA"/>
</dbReference>
<dbReference type="Pfam" id="PF02634">
    <property type="entry name" value="FdhD-NarQ"/>
    <property type="match status" value="1"/>
</dbReference>
<dbReference type="RefSeq" id="WP_140737291.1">
    <property type="nucleotide sequence ID" value="NZ_RCZM01000001.1"/>
</dbReference>
<proteinExistence type="inferred from homology"/>
<dbReference type="HAMAP" id="MF_00187">
    <property type="entry name" value="FdhD"/>
    <property type="match status" value="1"/>
</dbReference>
<comment type="similarity">
    <text evidence="3">Belongs to the FdhD family.</text>
</comment>
<keyword evidence="5" id="KW-1185">Reference proteome</keyword>
<comment type="subcellular location">
    <subcellularLocation>
        <location evidence="3">Cytoplasm</location>
    </subcellularLocation>
</comment>
<dbReference type="PANTHER" id="PTHR30592:SF1">
    <property type="entry name" value="SULFUR CARRIER PROTEIN FDHD"/>
    <property type="match status" value="1"/>
</dbReference>
<dbReference type="GO" id="GO:0006777">
    <property type="term" value="P:Mo-molybdopterin cofactor biosynthetic process"/>
    <property type="evidence" value="ECO:0007669"/>
    <property type="project" value="UniProtKB-UniRule"/>
</dbReference>
<reference evidence="4 5" key="1">
    <citation type="journal article" date="2019" name="Environ. Microbiol.">
        <title>Species interactions and distinct microbial communities in high Arctic permafrost affected cryosols are associated with the CH4 and CO2 gas fluxes.</title>
        <authorList>
            <person name="Altshuler I."/>
            <person name="Hamel J."/>
            <person name="Turney S."/>
            <person name="Magnuson E."/>
            <person name="Levesque R."/>
            <person name="Greer C."/>
            <person name="Whyte L.G."/>
        </authorList>
    </citation>
    <scope>NUCLEOTIDE SEQUENCE [LARGE SCALE GENOMIC DNA]</scope>
    <source>
        <strain evidence="4 5">S9.3A</strain>
    </source>
</reference>
<dbReference type="InterPro" id="IPR016193">
    <property type="entry name" value="Cytidine_deaminase-like"/>
</dbReference>
<evidence type="ECO:0000256" key="2">
    <source>
        <dbReference type="ARBA" id="ARBA00023150"/>
    </source>
</evidence>
<dbReference type="Proteomes" id="UP000317722">
    <property type="component" value="Unassembled WGS sequence"/>
</dbReference>
<dbReference type="OrthoDB" id="3197277at2"/>
<name>A0A502D6K3_9MICO</name>
<accession>A0A502D6K3</accession>
<gene>
    <name evidence="3 4" type="primary">fdhD</name>
    <name evidence="4" type="ORF">EAH86_04085</name>
</gene>
<keyword evidence="2 3" id="KW-0501">Molybdenum cofactor biosynthesis</keyword>
<feature type="binding site" evidence="3">
    <location>
        <begin position="261"/>
        <end position="266"/>
    </location>
    <ligand>
        <name>Mo-bis(molybdopterin guanine dinucleotide)</name>
        <dbReference type="ChEBI" id="CHEBI:60539"/>
    </ligand>
</feature>
<organism evidence="4 5">
    <name type="scientific">Pedococcus bigeumensis</name>
    <dbReference type="NCBI Taxonomy" id="433644"/>
    <lineage>
        <taxon>Bacteria</taxon>
        <taxon>Bacillati</taxon>
        <taxon>Actinomycetota</taxon>
        <taxon>Actinomycetes</taxon>
        <taxon>Micrococcales</taxon>
        <taxon>Intrasporangiaceae</taxon>
        <taxon>Pedococcus</taxon>
    </lineage>
</organism>
<protein>
    <recommendedName>
        <fullName evidence="3">Sulfur carrier protein FdhD</fullName>
    </recommendedName>
</protein>
<comment type="function">
    <text evidence="3">Required for formate dehydrogenase (FDH) activity. Acts as a sulfur carrier protein that transfers sulfur from IscS to the molybdenum cofactor prior to its insertion into FDH.</text>
</comment>
<keyword evidence="1 3" id="KW-0963">Cytoplasm</keyword>
<dbReference type="AlphaFoldDB" id="A0A502D6K3"/>
<dbReference type="Gene3D" id="3.40.140.10">
    <property type="entry name" value="Cytidine Deaminase, domain 2"/>
    <property type="match status" value="1"/>
</dbReference>
<evidence type="ECO:0000313" key="5">
    <source>
        <dbReference type="Proteomes" id="UP000317722"/>
    </source>
</evidence>
<evidence type="ECO:0000313" key="4">
    <source>
        <dbReference type="EMBL" id="TPG19641.1"/>
    </source>
</evidence>
<dbReference type="NCBIfam" id="TIGR00129">
    <property type="entry name" value="fdhD_narQ"/>
    <property type="match status" value="1"/>
</dbReference>
<sequence length="278" mass="29061">MGRVTRRAPAIRVEVTPDGVRSTSRPDTLAVEEPLEIRVAGTSVTVTMRTPGDDFDLALGNLLTEGVLRRADEVRQLMHCLDEDEAGSPTYNVVDVTLAPDVVPDLGRSARSGYQSSACGVCGKTSIDAITATSPYAVADDTVRLSPAVVAGLPEMLRTRQKVFDKTGGLHAAGIFTADGEPLAVREDVGRHNAVDKVVGWAGREGLLPLTGHVLVVSGRASFELVQKAVMAGLPALVAVSAPSSLAVELATESGLTLVGFARPPRLTVYAGASRLGL</sequence>
<dbReference type="GO" id="GO:0005737">
    <property type="term" value="C:cytoplasm"/>
    <property type="evidence" value="ECO:0007669"/>
    <property type="project" value="UniProtKB-SubCell"/>
</dbReference>
<dbReference type="Gene3D" id="3.10.20.10">
    <property type="match status" value="1"/>
</dbReference>
<comment type="caution">
    <text evidence="4">The sequence shown here is derived from an EMBL/GenBank/DDBJ whole genome shotgun (WGS) entry which is preliminary data.</text>
</comment>
<feature type="active site" description="Cysteine persulfide intermediate" evidence="3">
    <location>
        <position position="119"/>
    </location>
</feature>
<keyword evidence="4" id="KW-0808">Transferase</keyword>
<dbReference type="PIRSF" id="PIRSF015626">
    <property type="entry name" value="FdhD"/>
    <property type="match status" value="1"/>
</dbReference>
<dbReference type="PANTHER" id="PTHR30592">
    <property type="entry name" value="FORMATE DEHYDROGENASE"/>
    <property type="match status" value="1"/>
</dbReference>
<dbReference type="GO" id="GO:0097163">
    <property type="term" value="F:sulfur carrier activity"/>
    <property type="evidence" value="ECO:0007669"/>
    <property type="project" value="UniProtKB-UniRule"/>
</dbReference>
<evidence type="ECO:0000256" key="1">
    <source>
        <dbReference type="ARBA" id="ARBA00022490"/>
    </source>
</evidence>
<dbReference type="GO" id="GO:0016783">
    <property type="term" value="F:sulfurtransferase activity"/>
    <property type="evidence" value="ECO:0007669"/>
    <property type="project" value="InterPro"/>
</dbReference>
<dbReference type="NCBIfam" id="NF001943">
    <property type="entry name" value="PRK00724.1-2"/>
    <property type="match status" value="1"/>
</dbReference>
<evidence type="ECO:0000256" key="3">
    <source>
        <dbReference type="HAMAP-Rule" id="MF_00187"/>
    </source>
</evidence>
<dbReference type="SUPFAM" id="SSF53927">
    <property type="entry name" value="Cytidine deaminase-like"/>
    <property type="match status" value="1"/>
</dbReference>
<dbReference type="InterPro" id="IPR003786">
    <property type="entry name" value="FdhD"/>
</dbReference>